<keyword evidence="1" id="KW-0812">Transmembrane</keyword>
<feature type="transmembrane region" description="Helical" evidence="1">
    <location>
        <begin position="6"/>
        <end position="23"/>
    </location>
</feature>
<reference evidence="2" key="1">
    <citation type="submission" date="2022-08" db="EMBL/GenBank/DDBJ databases">
        <title>Alicyclobacillus fastidiosus DSM 17978, complete genome.</title>
        <authorList>
            <person name="Wang Q."/>
            <person name="Cai R."/>
            <person name="Wang Z."/>
        </authorList>
    </citation>
    <scope>NUCLEOTIDE SEQUENCE</scope>
    <source>
        <strain evidence="2">DSM 17978</strain>
    </source>
</reference>
<keyword evidence="1" id="KW-0472">Membrane</keyword>
<protein>
    <submittedName>
        <fullName evidence="2">DUF5317 domain-containing protein</fullName>
    </submittedName>
</protein>
<sequence length="174" mass="19087">MPYFVILGIIISAISGRHLSTLLQLRFKQGWLMIGGLVSQLILNILPVSHGITGRWILDLCFSIFIVGLFFNWHIRGVRWIALGACLNLFIIVLHGGAMPVSLSAFHALHPHGALPHVGSRHVITSQAVGWWLADWIPVPPFLMSPGDIIVGLGMIVLVFCNSSKRGAKDVVQI</sequence>
<name>A0ABY6ZDZ3_9BACL</name>
<evidence type="ECO:0000313" key="3">
    <source>
        <dbReference type="Proteomes" id="UP001164761"/>
    </source>
</evidence>
<accession>A0ABY6ZDZ3</accession>
<feature type="transmembrane region" description="Helical" evidence="1">
    <location>
        <begin position="142"/>
        <end position="161"/>
    </location>
</feature>
<proteinExistence type="predicted"/>
<keyword evidence="1" id="KW-1133">Transmembrane helix</keyword>
<feature type="transmembrane region" description="Helical" evidence="1">
    <location>
        <begin position="56"/>
        <end position="73"/>
    </location>
</feature>
<gene>
    <name evidence="2" type="ORF">NZD89_22470</name>
</gene>
<feature type="transmembrane region" description="Helical" evidence="1">
    <location>
        <begin position="80"/>
        <end position="98"/>
    </location>
</feature>
<organism evidence="2 3">
    <name type="scientific">Alicyclobacillus fastidiosus</name>
    <dbReference type="NCBI Taxonomy" id="392011"/>
    <lineage>
        <taxon>Bacteria</taxon>
        <taxon>Bacillati</taxon>
        <taxon>Bacillota</taxon>
        <taxon>Bacilli</taxon>
        <taxon>Bacillales</taxon>
        <taxon>Alicyclobacillaceae</taxon>
        <taxon>Alicyclobacillus</taxon>
    </lineage>
</organism>
<keyword evidence="3" id="KW-1185">Reference proteome</keyword>
<dbReference type="EMBL" id="CP104067">
    <property type="protein sequence ID" value="WAH41023.1"/>
    <property type="molecule type" value="Genomic_DNA"/>
</dbReference>
<dbReference type="RefSeq" id="WP_268004924.1">
    <property type="nucleotide sequence ID" value="NZ_BSUT01000001.1"/>
</dbReference>
<feature type="transmembrane region" description="Helical" evidence="1">
    <location>
        <begin position="30"/>
        <end position="50"/>
    </location>
</feature>
<evidence type="ECO:0000256" key="1">
    <source>
        <dbReference type="SAM" id="Phobius"/>
    </source>
</evidence>
<dbReference type="Proteomes" id="UP001164761">
    <property type="component" value="Chromosome"/>
</dbReference>
<evidence type="ECO:0000313" key="2">
    <source>
        <dbReference type="EMBL" id="WAH41023.1"/>
    </source>
</evidence>
<dbReference type="Pfam" id="PF17248">
    <property type="entry name" value="DUF5317"/>
    <property type="match status" value="1"/>
</dbReference>
<dbReference type="InterPro" id="IPR035168">
    <property type="entry name" value="DUF5317"/>
</dbReference>